<protein>
    <submittedName>
        <fullName evidence="1">DNA-binding protein</fullName>
    </submittedName>
</protein>
<dbReference type="GO" id="GO:0003677">
    <property type="term" value="F:DNA binding"/>
    <property type="evidence" value="ECO:0007669"/>
    <property type="project" value="UniProtKB-KW"/>
</dbReference>
<proteinExistence type="predicted"/>
<comment type="caution">
    <text evidence="1">The sequence shown here is derived from an EMBL/GenBank/DDBJ whole genome shotgun (WGS) entry which is preliminary data.</text>
</comment>
<name>A0A401G129_9BACT</name>
<keyword evidence="1" id="KW-0238">DNA-binding</keyword>
<dbReference type="EMBL" id="BEXT01000001">
    <property type="protein sequence ID" value="GBC62907.1"/>
    <property type="molecule type" value="Genomic_DNA"/>
</dbReference>
<sequence length="56" mass="6615">MSKELTVQEIRSGIINLPERPPVIYETEIRSLNEAAKRNIKRLPDDFRFRQGNFVK</sequence>
<reference evidence="2" key="1">
    <citation type="submission" date="2017-11" db="EMBL/GenBank/DDBJ databases">
        <authorList>
            <person name="Watanabe M."/>
            <person name="Kojima H."/>
        </authorList>
    </citation>
    <scope>NUCLEOTIDE SEQUENCE [LARGE SCALE GENOMIC DNA]</scope>
    <source>
        <strain evidence="2">Tokyo 01</strain>
    </source>
</reference>
<organism evidence="1 2">
    <name type="scientific">Desulfonema ishimotonii</name>
    <dbReference type="NCBI Taxonomy" id="45657"/>
    <lineage>
        <taxon>Bacteria</taxon>
        <taxon>Pseudomonadati</taxon>
        <taxon>Thermodesulfobacteriota</taxon>
        <taxon>Desulfobacteria</taxon>
        <taxon>Desulfobacterales</taxon>
        <taxon>Desulfococcaceae</taxon>
        <taxon>Desulfonema</taxon>
    </lineage>
</organism>
<keyword evidence="2" id="KW-1185">Reference proteome</keyword>
<dbReference type="AlphaFoldDB" id="A0A401G129"/>
<reference evidence="2" key="2">
    <citation type="submission" date="2019-01" db="EMBL/GenBank/DDBJ databases">
        <title>Genome sequence of Desulfonema ishimotonii strain Tokyo 01.</title>
        <authorList>
            <person name="Fukui M."/>
        </authorList>
    </citation>
    <scope>NUCLEOTIDE SEQUENCE [LARGE SCALE GENOMIC DNA]</scope>
    <source>
        <strain evidence="2">Tokyo 01</strain>
    </source>
</reference>
<accession>A0A401G129</accession>
<evidence type="ECO:0000313" key="2">
    <source>
        <dbReference type="Proteomes" id="UP000288096"/>
    </source>
</evidence>
<gene>
    <name evidence="1" type="ORF">DENIS_3891</name>
</gene>
<evidence type="ECO:0000313" key="1">
    <source>
        <dbReference type="EMBL" id="GBC62907.1"/>
    </source>
</evidence>
<dbReference type="Proteomes" id="UP000288096">
    <property type="component" value="Unassembled WGS sequence"/>
</dbReference>